<name>S6ABF1_SULDS</name>
<evidence type="ECO:0000313" key="3">
    <source>
        <dbReference type="Proteomes" id="UP000015559"/>
    </source>
</evidence>
<keyword evidence="3" id="KW-1185">Reference proteome</keyword>
<dbReference type="eggNOG" id="COG0223">
    <property type="taxonomic scope" value="Bacteria"/>
</dbReference>
<dbReference type="SUPFAM" id="SSF53328">
    <property type="entry name" value="Formyltransferase"/>
    <property type="match status" value="1"/>
</dbReference>
<dbReference type="AlphaFoldDB" id="S6ABF1"/>
<dbReference type="Proteomes" id="UP000015559">
    <property type="component" value="Chromosome"/>
</dbReference>
<dbReference type="InterPro" id="IPR011034">
    <property type="entry name" value="Formyl_transferase-like_C_sf"/>
</dbReference>
<dbReference type="CDD" id="cd08821">
    <property type="entry name" value="FMT_core_like_1"/>
    <property type="match status" value="1"/>
</dbReference>
<dbReference type="InterPro" id="IPR049355">
    <property type="entry name" value="Formyl_trans-like_C"/>
</dbReference>
<evidence type="ECO:0000259" key="1">
    <source>
        <dbReference type="Pfam" id="PF21553"/>
    </source>
</evidence>
<dbReference type="RefSeq" id="WP_009207338.1">
    <property type="nucleotide sequence ID" value="NC_022357.1"/>
</dbReference>
<dbReference type="EMBL" id="AP013066">
    <property type="protein sequence ID" value="BAN36700.1"/>
    <property type="molecule type" value="Genomic_DNA"/>
</dbReference>
<gene>
    <name evidence="2" type="ORF">SCD_n02901</name>
</gene>
<dbReference type="KEGG" id="sdr:SCD_n02901"/>
<dbReference type="STRING" id="1163617.SCD_n02901"/>
<accession>S6ABF1</accession>
<dbReference type="GO" id="GO:0016740">
    <property type="term" value="F:transferase activity"/>
    <property type="evidence" value="ECO:0007669"/>
    <property type="project" value="UniProtKB-KW"/>
</dbReference>
<reference evidence="2 3" key="1">
    <citation type="journal article" date="2012" name="Appl. Environ. Microbiol.">
        <title>Draft genome sequence of a psychrotolerant sulfur-oxidizing bacterium, Sulfuricella denitrificans skB26, and proteomic insights into cold adaptation.</title>
        <authorList>
            <person name="Watanabe T."/>
            <person name="Kojima H."/>
            <person name="Fukui M."/>
        </authorList>
    </citation>
    <scope>NUCLEOTIDE SEQUENCE [LARGE SCALE GENOMIC DNA]</scope>
    <source>
        <strain evidence="3">skB26</strain>
    </source>
</reference>
<organism evidence="2 3">
    <name type="scientific">Sulfuricella denitrificans (strain DSM 22764 / NBRC 105220 / skB26)</name>
    <dbReference type="NCBI Taxonomy" id="1163617"/>
    <lineage>
        <taxon>Bacteria</taxon>
        <taxon>Pseudomonadati</taxon>
        <taxon>Pseudomonadota</taxon>
        <taxon>Betaproteobacteria</taxon>
        <taxon>Nitrosomonadales</taxon>
        <taxon>Sulfuricellaceae</taxon>
        <taxon>Sulfuricella</taxon>
    </lineage>
</organism>
<dbReference type="Gene3D" id="3.40.50.170">
    <property type="entry name" value="Formyl transferase, N-terminal domain"/>
    <property type="match status" value="1"/>
</dbReference>
<evidence type="ECO:0000313" key="2">
    <source>
        <dbReference type="EMBL" id="BAN36700.1"/>
    </source>
</evidence>
<sequence>MADALGARTGCSFVLISDPTELTAEKLASINPKFIFIPHWSHRIKPDIYEKFECVIFHMTDLPFGRGGSPLQNLIACGIYETKISALRCVEEMDAGPIYLKKSLCLHGSAEEIFLRASDIIGDMIVEILEKLPEPMPQEGLPTVFKRRRPEEGDLSVVQTLEQAFDLIRMLDAEGYPSAFIQVGPFKIEFTRASRKTDQVVAEVRISIAGNTKERDKQ</sequence>
<dbReference type="Pfam" id="PF21553">
    <property type="entry name" value="Formyl_trans_C_2"/>
    <property type="match status" value="1"/>
</dbReference>
<dbReference type="Gene3D" id="3.10.25.20">
    <property type="match status" value="1"/>
</dbReference>
<protein>
    <submittedName>
        <fullName evidence="2">Putative methionyl-tRNA formyltransferase</fullName>
    </submittedName>
</protein>
<dbReference type="SUPFAM" id="SSF50486">
    <property type="entry name" value="FMT C-terminal domain-like"/>
    <property type="match status" value="1"/>
</dbReference>
<dbReference type="OrthoDB" id="580992at2"/>
<feature type="domain" description="Methionyl-tRNA formyltransferase-like C-terminal" evidence="1">
    <location>
        <begin position="150"/>
        <end position="207"/>
    </location>
</feature>
<dbReference type="HOGENOM" id="CLU_105782_0_0_4"/>
<dbReference type="InterPro" id="IPR036477">
    <property type="entry name" value="Formyl_transf_N_sf"/>
</dbReference>
<keyword evidence="2" id="KW-0808">Transferase</keyword>
<proteinExistence type="predicted"/>